<keyword evidence="6" id="KW-0963">Cytoplasm</keyword>
<dbReference type="GO" id="GO:0005509">
    <property type="term" value="F:calcium ion binding"/>
    <property type="evidence" value="ECO:0007669"/>
    <property type="project" value="InterPro"/>
</dbReference>
<dbReference type="InterPro" id="IPR018247">
    <property type="entry name" value="EF_Hand_1_Ca_BS"/>
</dbReference>
<comment type="similarity">
    <text evidence="5">Belongs to the nucleobindin family.</text>
</comment>
<keyword evidence="13" id="KW-0333">Golgi apparatus</keyword>
<evidence type="ECO:0000256" key="10">
    <source>
        <dbReference type="ARBA" id="ARBA00022729"/>
    </source>
</evidence>
<dbReference type="SUPFAM" id="SSF47473">
    <property type="entry name" value="EF-hand"/>
    <property type="match status" value="1"/>
</dbReference>
<dbReference type="GO" id="GO:0005085">
    <property type="term" value="F:guanyl-nucleotide exchange factor activity"/>
    <property type="evidence" value="ECO:0007669"/>
    <property type="project" value="UniProtKB-KW"/>
</dbReference>
<evidence type="ECO:0000313" key="19">
    <source>
        <dbReference type="EMBL" id="LAA00108.1"/>
    </source>
</evidence>
<dbReference type="InterPro" id="IPR057576">
    <property type="entry name" value="NUCB1_N"/>
</dbReference>
<dbReference type="EMBL" id="IAAA01004604">
    <property type="protein sequence ID" value="LAA00108.1"/>
    <property type="molecule type" value="mRNA"/>
</dbReference>
<evidence type="ECO:0000256" key="14">
    <source>
        <dbReference type="ARBA" id="ARBA00023125"/>
    </source>
</evidence>
<evidence type="ECO:0000256" key="6">
    <source>
        <dbReference type="ARBA" id="ARBA00022490"/>
    </source>
</evidence>
<dbReference type="GO" id="GO:0005794">
    <property type="term" value="C:Golgi apparatus"/>
    <property type="evidence" value="ECO:0007669"/>
    <property type="project" value="UniProtKB-SubCell"/>
</dbReference>
<evidence type="ECO:0000256" key="5">
    <source>
        <dbReference type="ARBA" id="ARBA00008063"/>
    </source>
</evidence>
<dbReference type="GO" id="GO:0070062">
    <property type="term" value="C:extracellular exosome"/>
    <property type="evidence" value="ECO:0007669"/>
    <property type="project" value="TreeGrafter"/>
</dbReference>
<keyword evidence="8" id="KW-0597">Phosphoprotein</keyword>
<dbReference type="PROSITE" id="PS50222">
    <property type="entry name" value="EF_HAND_2"/>
    <property type="match status" value="2"/>
</dbReference>
<feature type="domain" description="EF-hand" evidence="18">
    <location>
        <begin position="230"/>
        <end position="265"/>
    </location>
</feature>
<comment type="subcellular location">
    <subcellularLocation>
        <location evidence="2">Cytoplasm</location>
    </subcellularLocation>
    <subcellularLocation>
        <location evidence="3">Golgi apparatus</location>
    </subcellularLocation>
    <subcellularLocation>
        <location evidence="1">Membrane</location>
        <topology evidence="1">Peripheral membrane protein</topology>
    </subcellularLocation>
    <subcellularLocation>
        <location evidence="4">Secreted</location>
    </subcellularLocation>
</comment>
<evidence type="ECO:0000256" key="2">
    <source>
        <dbReference type="ARBA" id="ARBA00004496"/>
    </source>
</evidence>
<keyword evidence="11" id="KW-0677">Repeat</keyword>
<dbReference type="InterPro" id="IPR040250">
    <property type="entry name" value="Nucleobindin"/>
</dbReference>
<keyword evidence="9" id="KW-0344">Guanine-nucleotide releasing factor</keyword>
<evidence type="ECO:0000256" key="8">
    <source>
        <dbReference type="ARBA" id="ARBA00022553"/>
    </source>
</evidence>
<keyword evidence="10 17" id="KW-0732">Signal</keyword>
<dbReference type="PANTHER" id="PTHR19237">
    <property type="entry name" value="NUCLEOBINDIN"/>
    <property type="match status" value="1"/>
</dbReference>
<keyword evidence="7" id="KW-0964">Secreted</keyword>
<dbReference type="Gene3D" id="1.10.238.10">
    <property type="entry name" value="EF-hand"/>
    <property type="match status" value="1"/>
</dbReference>
<evidence type="ECO:0000256" key="11">
    <source>
        <dbReference type="ARBA" id="ARBA00022737"/>
    </source>
</evidence>
<evidence type="ECO:0000256" key="16">
    <source>
        <dbReference type="SAM" id="MobiDB-lite"/>
    </source>
</evidence>
<proteinExistence type="evidence at transcript level"/>
<evidence type="ECO:0000256" key="15">
    <source>
        <dbReference type="ARBA" id="ARBA00023136"/>
    </source>
</evidence>
<dbReference type="InterPro" id="IPR011992">
    <property type="entry name" value="EF-hand-dom_pair"/>
</dbReference>
<feature type="domain" description="EF-hand" evidence="18">
    <location>
        <begin position="282"/>
        <end position="317"/>
    </location>
</feature>
<feature type="signal peptide" evidence="17">
    <location>
        <begin position="1"/>
        <end position="24"/>
    </location>
</feature>
<accession>A0A2L2XVR7</accession>
<evidence type="ECO:0000256" key="4">
    <source>
        <dbReference type="ARBA" id="ARBA00004613"/>
    </source>
</evidence>
<evidence type="ECO:0000256" key="1">
    <source>
        <dbReference type="ARBA" id="ARBA00004170"/>
    </source>
</evidence>
<dbReference type="GO" id="GO:0016020">
    <property type="term" value="C:membrane"/>
    <property type="evidence" value="ECO:0007669"/>
    <property type="project" value="UniProtKB-SubCell"/>
</dbReference>
<evidence type="ECO:0000259" key="18">
    <source>
        <dbReference type="PROSITE" id="PS50222"/>
    </source>
</evidence>
<dbReference type="AlphaFoldDB" id="A0A2L2XVR7"/>
<evidence type="ECO:0000256" key="9">
    <source>
        <dbReference type="ARBA" id="ARBA00022658"/>
    </source>
</evidence>
<feature type="compositionally biased region" description="Low complexity" evidence="16">
    <location>
        <begin position="383"/>
        <end position="447"/>
    </location>
</feature>
<dbReference type="OrthoDB" id="5982823at2759"/>
<reference evidence="19" key="1">
    <citation type="journal article" date="2016" name="Mol. Ecol. Resour.">
        <title>Evaluation of the impact of RNA preservation methods of spiders for de novo transcriptome assembly.</title>
        <authorList>
            <person name="Kono N."/>
            <person name="Nakamura H."/>
            <person name="Ito Y."/>
            <person name="Tomita M."/>
            <person name="Arakawa K."/>
        </authorList>
    </citation>
    <scope>NUCLEOTIDE SEQUENCE</scope>
    <source>
        <tissue evidence="19">Whole body</tissue>
    </source>
</reference>
<dbReference type="Pfam" id="PF25434">
    <property type="entry name" value="NUCB1_N"/>
    <property type="match status" value="1"/>
</dbReference>
<dbReference type="InterPro" id="IPR002048">
    <property type="entry name" value="EF_hand_dom"/>
</dbReference>
<evidence type="ECO:0000256" key="3">
    <source>
        <dbReference type="ARBA" id="ARBA00004555"/>
    </source>
</evidence>
<protein>
    <submittedName>
        <fullName evidence="19">Nucleobindin-1</fullName>
    </submittedName>
</protein>
<dbReference type="GO" id="GO:0005793">
    <property type="term" value="C:endoplasmic reticulum-Golgi intermediate compartment"/>
    <property type="evidence" value="ECO:0007669"/>
    <property type="project" value="TreeGrafter"/>
</dbReference>
<keyword evidence="15" id="KW-0472">Membrane</keyword>
<dbReference type="Pfam" id="PF13499">
    <property type="entry name" value="EF-hand_7"/>
    <property type="match status" value="1"/>
</dbReference>
<feature type="region of interest" description="Disordered" evidence="16">
    <location>
        <begin position="354"/>
        <end position="447"/>
    </location>
</feature>
<dbReference type="GO" id="GO:0003677">
    <property type="term" value="F:DNA binding"/>
    <property type="evidence" value="ECO:0007669"/>
    <property type="project" value="UniProtKB-KW"/>
</dbReference>
<organism evidence="19">
    <name type="scientific">Parasteatoda tepidariorum</name>
    <name type="common">Common house spider</name>
    <name type="synonym">Achaearanea tepidariorum</name>
    <dbReference type="NCBI Taxonomy" id="114398"/>
    <lineage>
        <taxon>Eukaryota</taxon>
        <taxon>Metazoa</taxon>
        <taxon>Ecdysozoa</taxon>
        <taxon>Arthropoda</taxon>
        <taxon>Chelicerata</taxon>
        <taxon>Arachnida</taxon>
        <taxon>Araneae</taxon>
        <taxon>Araneomorphae</taxon>
        <taxon>Entelegynae</taxon>
        <taxon>Araneoidea</taxon>
        <taxon>Theridiidae</taxon>
        <taxon>Parasteatoda</taxon>
    </lineage>
</organism>
<dbReference type="PROSITE" id="PS00018">
    <property type="entry name" value="EF_HAND_1"/>
    <property type="match status" value="2"/>
</dbReference>
<sequence>MWKFFCILVLLVSLEMFVAPPVDKKKENNAKNSTEEMDDFGLEYGRYLAQVVQTLEEDKEFAKRLENITTDQIRSGAIAKELEFVKHNVRSKLDELKRIEVDRLRKLIQEQMERTELGLDRKNGVKIPKHLDIDNPHSFEMEDLKKLIQSATTDLEEIDRQRREEFKTYELEKEAAYRESLQNLTSEEKKKAEEHHKELIEKHKDHPKVHHPGSKPQLEQVWEEQDHLPKDEFNLRTFFAMHDLNGDGHLDYQEVEAVLIPEVRKVYNPNNEEDDPVEMMEDMYRMREHIFNQSDTNKDHLISLAEFLKMTEDDSFEQDEGWQGLDEQQVYSESELQEYMKQRAMQHHGDSRMYYDVGNAPQGMPPHINFQGHAGAPPPGYPQQPQGYPQQGHPQQFQQGYPQQGHPQQFQQGHPQQFQQGQPQHFEQGQPQQFQQGQPQQLQQGLTQQFMKGELLKLQKGNLQK</sequence>
<evidence type="ECO:0000256" key="12">
    <source>
        <dbReference type="ARBA" id="ARBA00022837"/>
    </source>
</evidence>
<feature type="chain" id="PRO_5014908398" evidence="17">
    <location>
        <begin position="25"/>
        <end position="465"/>
    </location>
</feature>
<dbReference type="PANTHER" id="PTHR19237:SF20">
    <property type="entry name" value="NUCLEOBINDIN 1"/>
    <property type="match status" value="1"/>
</dbReference>
<evidence type="ECO:0000256" key="13">
    <source>
        <dbReference type="ARBA" id="ARBA00023034"/>
    </source>
</evidence>
<name>A0A2L2XVR7_PARTP</name>
<evidence type="ECO:0000256" key="17">
    <source>
        <dbReference type="SAM" id="SignalP"/>
    </source>
</evidence>
<evidence type="ECO:0000256" key="7">
    <source>
        <dbReference type="ARBA" id="ARBA00022525"/>
    </source>
</evidence>
<keyword evidence="12" id="KW-0106">Calcium</keyword>
<keyword evidence="14" id="KW-0238">DNA-binding</keyword>